<dbReference type="InterPro" id="IPR029753">
    <property type="entry name" value="D-isomer_DH_CS"/>
</dbReference>
<evidence type="ECO:0000256" key="2">
    <source>
        <dbReference type="ARBA" id="ARBA00023002"/>
    </source>
</evidence>
<protein>
    <submittedName>
        <fullName evidence="7">Phosphoglycerate dehydrogenase-like enzyme</fullName>
    </submittedName>
</protein>
<keyword evidence="2 4" id="KW-0560">Oxidoreductase</keyword>
<dbReference type="Gene3D" id="3.40.50.720">
    <property type="entry name" value="NAD(P)-binding Rossmann-like Domain"/>
    <property type="match status" value="2"/>
</dbReference>
<dbReference type="GO" id="GO:0016618">
    <property type="term" value="F:hydroxypyruvate reductase [NAD(P)H] activity"/>
    <property type="evidence" value="ECO:0007669"/>
    <property type="project" value="TreeGrafter"/>
</dbReference>
<dbReference type="Pfam" id="PF02826">
    <property type="entry name" value="2-Hacid_dh_C"/>
    <property type="match status" value="1"/>
</dbReference>
<evidence type="ECO:0000313" key="7">
    <source>
        <dbReference type="EMBL" id="REF35870.1"/>
    </source>
</evidence>
<evidence type="ECO:0000313" key="8">
    <source>
        <dbReference type="Proteomes" id="UP000256485"/>
    </source>
</evidence>
<evidence type="ECO:0000259" key="5">
    <source>
        <dbReference type="Pfam" id="PF00389"/>
    </source>
</evidence>
<accession>A0A3D9V6Q7</accession>
<proteinExistence type="inferred from homology"/>
<feature type="domain" description="D-isomer specific 2-hydroxyacid dehydrogenase NAD-binding" evidence="6">
    <location>
        <begin position="137"/>
        <end position="298"/>
    </location>
</feature>
<evidence type="ECO:0000256" key="3">
    <source>
        <dbReference type="ARBA" id="ARBA00023027"/>
    </source>
</evidence>
<dbReference type="GO" id="GO:0030267">
    <property type="term" value="F:glyoxylate reductase (NADPH) activity"/>
    <property type="evidence" value="ECO:0007669"/>
    <property type="project" value="TreeGrafter"/>
</dbReference>
<dbReference type="GO" id="GO:0051287">
    <property type="term" value="F:NAD binding"/>
    <property type="evidence" value="ECO:0007669"/>
    <property type="project" value="InterPro"/>
</dbReference>
<organism evidence="7 8">
    <name type="scientific">Thermasporomyces composti</name>
    <dbReference type="NCBI Taxonomy" id="696763"/>
    <lineage>
        <taxon>Bacteria</taxon>
        <taxon>Bacillati</taxon>
        <taxon>Actinomycetota</taxon>
        <taxon>Actinomycetes</taxon>
        <taxon>Propionibacteriales</taxon>
        <taxon>Nocardioidaceae</taxon>
        <taxon>Thermasporomyces</taxon>
    </lineage>
</organism>
<dbReference type="PANTHER" id="PTHR10996:SF178">
    <property type="entry name" value="2-HYDROXYACID DEHYDROGENASE YGL185C-RELATED"/>
    <property type="match status" value="1"/>
</dbReference>
<keyword evidence="3" id="KW-0520">NAD</keyword>
<keyword evidence="8" id="KW-1185">Reference proteome</keyword>
<comment type="caution">
    <text evidence="7">The sequence shown here is derived from an EMBL/GenBank/DDBJ whole genome shotgun (WGS) entry which is preliminary data.</text>
</comment>
<dbReference type="InterPro" id="IPR006140">
    <property type="entry name" value="D-isomer_DH_NAD-bd"/>
</dbReference>
<dbReference type="Proteomes" id="UP000256485">
    <property type="component" value="Unassembled WGS sequence"/>
</dbReference>
<dbReference type="EMBL" id="QTUC01000001">
    <property type="protein sequence ID" value="REF35870.1"/>
    <property type="molecule type" value="Genomic_DNA"/>
</dbReference>
<dbReference type="SUPFAM" id="SSF51735">
    <property type="entry name" value="NAD(P)-binding Rossmann-fold domains"/>
    <property type="match status" value="1"/>
</dbReference>
<dbReference type="PROSITE" id="PS00670">
    <property type="entry name" value="D_2_HYDROXYACID_DH_2"/>
    <property type="match status" value="1"/>
</dbReference>
<comment type="similarity">
    <text evidence="1 4">Belongs to the D-isomer specific 2-hydroxyacid dehydrogenase family.</text>
</comment>
<dbReference type="RefSeq" id="WP_211310514.1">
    <property type="nucleotide sequence ID" value="NZ_QTUC01000001.1"/>
</dbReference>
<dbReference type="InterPro" id="IPR036291">
    <property type="entry name" value="NAD(P)-bd_dom_sf"/>
</dbReference>
<evidence type="ECO:0000256" key="1">
    <source>
        <dbReference type="ARBA" id="ARBA00005854"/>
    </source>
</evidence>
<dbReference type="InterPro" id="IPR006139">
    <property type="entry name" value="D-isomer_2_OHA_DH_cat_dom"/>
</dbReference>
<dbReference type="PANTHER" id="PTHR10996">
    <property type="entry name" value="2-HYDROXYACID DEHYDROGENASE-RELATED"/>
    <property type="match status" value="1"/>
</dbReference>
<dbReference type="GO" id="GO:0005829">
    <property type="term" value="C:cytosol"/>
    <property type="evidence" value="ECO:0007669"/>
    <property type="project" value="TreeGrafter"/>
</dbReference>
<dbReference type="Pfam" id="PF00389">
    <property type="entry name" value="2-Hacid_dh"/>
    <property type="match status" value="1"/>
</dbReference>
<name>A0A3D9V6Q7_THECX</name>
<sequence>MVAARRPTTVLAMAPAHLPRLLDDQQRARLSQIADVDLGVVIDDFSTPAAKAALRSAEVLFTCWGCPPVDEQVLASAPRLRAIVHAAGSVKGIVTEACWERGLRVSSAAAANAVPVAEYTVAMIVLAGKRAFDIQATYRAQAARRDWAAEYPNYGNYRRTVGIVGASRVGRRVIELLRSYDVDILLSDPTVDQAEAQALGVRLVELDDLVAASDVVSIHAPNIPETFHLVDRRRLRLMRAGATLINTARGALVDTDALVEELASGRINAILDVTDPEPLPPEHPLFTLPNVVVTPHIAGSLGNEVARMGKLAVSELERYARGEEFAHPVLREQLSILA</sequence>
<dbReference type="SUPFAM" id="SSF52283">
    <property type="entry name" value="Formate/glycerate dehydrogenase catalytic domain-like"/>
    <property type="match status" value="1"/>
</dbReference>
<evidence type="ECO:0000259" key="6">
    <source>
        <dbReference type="Pfam" id="PF02826"/>
    </source>
</evidence>
<dbReference type="InterPro" id="IPR050223">
    <property type="entry name" value="D-isomer_2-hydroxyacid_DH"/>
</dbReference>
<dbReference type="CDD" id="cd12167">
    <property type="entry name" value="2-Hacid_dh_8"/>
    <property type="match status" value="1"/>
</dbReference>
<feature type="domain" description="D-isomer specific 2-hydroxyacid dehydrogenase catalytic" evidence="5">
    <location>
        <begin position="39"/>
        <end position="329"/>
    </location>
</feature>
<gene>
    <name evidence="7" type="ORF">DFJ64_1262</name>
</gene>
<dbReference type="AlphaFoldDB" id="A0A3D9V6Q7"/>
<evidence type="ECO:0000256" key="4">
    <source>
        <dbReference type="RuleBase" id="RU003719"/>
    </source>
</evidence>
<reference evidence="7 8" key="1">
    <citation type="submission" date="2018-08" db="EMBL/GenBank/DDBJ databases">
        <title>Sequencing the genomes of 1000 actinobacteria strains.</title>
        <authorList>
            <person name="Klenk H.-P."/>
        </authorList>
    </citation>
    <scope>NUCLEOTIDE SEQUENCE [LARGE SCALE GENOMIC DNA]</scope>
    <source>
        <strain evidence="7 8">DSM 22891</strain>
    </source>
</reference>